<keyword evidence="1" id="KW-0472">Membrane</keyword>
<feature type="transmembrane region" description="Helical" evidence="1">
    <location>
        <begin position="7"/>
        <end position="27"/>
    </location>
</feature>
<dbReference type="EMBL" id="CP104013">
    <property type="protein sequence ID" value="UYP47623.1"/>
    <property type="molecule type" value="Genomic_DNA"/>
</dbReference>
<keyword evidence="1" id="KW-1133">Transmembrane helix</keyword>
<reference evidence="2" key="1">
    <citation type="submission" date="2022-09" db="EMBL/GenBank/DDBJ databases">
        <title>Actin cytoskeleton and complex cell architecture in an #Asgard archaeon.</title>
        <authorList>
            <person name="Ponce Toledo R.I."/>
            <person name="Schleper C."/>
            <person name="Rodrigues Oliveira T."/>
            <person name="Wollweber F."/>
            <person name="Xu J."/>
            <person name="Rittmann S."/>
            <person name="Klingl A."/>
            <person name="Pilhofer M."/>
        </authorList>
    </citation>
    <scope>NUCLEOTIDE SEQUENCE</scope>
    <source>
        <strain evidence="2">B-35</strain>
    </source>
</reference>
<evidence type="ECO:0000256" key="1">
    <source>
        <dbReference type="SAM" id="Phobius"/>
    </source>
</evidence>
<keyword evidence="1" id="KW-0812">Transmembrane</keyword>
<protein>
    <recommendedName>
        <fullName evidence="4">Adhesin domain-containing protein</fullName>
    </recommendedName>
</protein>
<evidence type="ECO:0008006" key="4">
    <source>
        <dbReference type="Google" id="ProtNLM"/>
    </source>
</evidence>
<keyword evidence="3" id="KW-1185">Reference proteome</keyword>
<dbReference type="Proteomes" id="UP001208689">
    <property type="component" value="Chromosome"/>
</dbReference>
<proteinExistence type="predicted"/>
<sequence length="472" mass="54025">MKKKTGIIIAVVVLSLALVGSSLYGIFEMEKRRTYVDEYSISKERYDISKIEIYNRADNIDMNIVFLPPNSTNILDAYLNCTVVESFLHVPLSISISQRKSGDTLKIFIRGIYHEDDYFSRTIDWTYNIWISSDYESYIFDSDTKDGDVYLDAKGDFEFDEFKVSITTGSFIGYLNKTSINSDVILNSDSGDMNIYMDRLNIRGNIFFESESGNVQLDLWEVIFPQPAFVNLTSDGGYLVLLWAQHVKRNNSVQVFVDTNYSAKVKCWIRNEFVRQDLKLKTEGVLEFDSRTSGFYTEVGENQYRNTNYEDQTADYFSYVCSAKEKLEVYLVNCFKPARFHDRAGGFWSSLPLTRTIYGSSMLKKSDFSIDSIQFSHKAQNHFDIPSNLNVTFGSLPSSSDNIFEASWNLTHGISGNHGYGALTPIFNYTVEGSILYLDLLLDFDETLIYPVFTDGFLTLNIHPDINLTELK</sequence>
<name>A0ABY6HVR5_9ARCH</name>
<evidence type="ECO:0000313" key="3">
    <source>
        <dbReference type="Proteomes" id="UP001208689"/>
    </source>
</evidence>
<gene>
    <name evidence="2" type="ORF">NEF87_003908</name>
</gene>
<accession>A0ABY6HVR5</accession>
<organism evidence="2 3">
    <name type="scientific">Candidatus Lokiarchaeum ossiferum</name>
    <dbReference type="NCBI Taxonomy" id="2951803"/>
    <lineage>
        <taxon>Archaea</taxon>
        <taxon>Promethearchaeati</taxon>
        <taxon>Promethearchaeota</taxon>
        <taxon>Promethearchaeia</taxon>
        <taxon>Promethearchaeales</taxon>
        <taxon>Promethearchaeaceae</taxon>
        <taxon>Candidatus Lokiarchaeum</taxon>
    </lineage>
</organism>
<evidence type="ECO:0000313" key="2">
    <source>
        <dbReference type="EMBL" id="UYP47623.1"/>
    </source>
</evidence>